<sequence length="172" mass="16889">MSGLVVGVGAGRGVSVDEVCALVEETLRGAGLALTAVRALATVEARAAEPGIVGAAARLGLPLVAYPPGVLASVPVPHPSGLVRARTGTPSVAEAAALAWANGGELLVPKRKSPPPARVTCAVARVTGTAMEGRTTAASGRGGTAEVGSSTDPKQPLCTDSSVANVAHLRGC</sequence>
<accession>A0A918LMZ3</accession>
<evidence type="ECO:0000259" key="2">
    <source>
        <dbReference type="Pfam" id="PF01890"/>
    </source>
</evidence>
<dbReference type="RefSeq" id="WP_308427154.1">
    <property type="nucleotide sequence ID" value="NZ_BMQQ01000004.1"/>
</dbReference>
<keyword evidence="4" id="KW-1185">Reference proteome</keyword>
<protein>
    <recommendedName>
        <fullName evidence="2">CobE/GbiG C-terminal domain-containing protein</fullName>
    </recommendedName>
</protein>
<reference evidence="3" key="2">
    <citation type="submission" date="2020-09" db="EMBL/GenBank/DDBJ databases">
        <authorList>
            <person name="Sun Q."/>
            <person name="Ohkuma M."/>
        </authorList>
    </citation>
    <scope>NUCLEOTIDE SEQUENCE</scope>
    <source>
        <strain evidence="3">JCM 3172</strain>
    </source>
</reference>
<dbReference type="SUPFAM" id="SSF159664">
    <property type="entry name" value="CobE/GbiG C-terminal domain-like"/>
    <property type="match status" value="1"/>
</dbReference>
<dbReference type="InterPro" id="IPR002750">
    <property type="entry name" value="CobE/GbiG_C"/>
</dbReference>
<dbReference type="InterPro" id="IPR036518">
    <property type="entry name" value="CobE/GbiG_C_sf"/>
</dbReference>
<dbReference type="InterPro" id="IPR051810">
    <property type="entry name" value="Precorrin_MeTrfase"/>
</dbReference>
<evidence type="ECO:0000313" key="4">
    <source>
        <dbReference type="Proteomes" id="UP000619486"/>
    </source>
</evidence>
<dbReference type="PANTHER" id="PTHR47036:SF1">
    <property type="entry name" value="COBALT-FACTOR III C(17)-METHYLTRANSFERASE-RELATED"/>
    <property type="match status" value="1"/>
</dbReference>
<evidence type="ECO:0000313" key="3">
    <source>
        <dbReference type="EMBL" id="GGT24726.1"/>
    </source>
</evidence>
<feature type="domain" description="CobE/GbiG C-terminal" evidence="2">
    <location>
        <begin position="4"/>
        <end position="124"/>
    </location>
</feature>
<feature type="region of interest" description="Disordered" evidence="1">
    <location>
        <begin position="134"/>
        <end position="155"/>
    </location>
</feature>
<gene>
    <name evidence="3" type="ORF">GCM10014713_17340</name>
</gene>
<dbReference type="PANTHER" id="PTHR47036">
    <property type="entry name" value="COBALT-FACTOR III C(17)-METHYLTRANSFERASE-RELATED"/>
    <property type="match status" value="1"/>
</dbReference>
<reference evidence="3" key="1">
    <citation type="journal article" date="2014" name="Int. J. Syst. Evol. Microbiol.">
        <title>Complete genome sequence of Corynebacterium casei LMG S-19264T (=DSM 44701T), isolated from a smear-ripened cheese.</title>
        <authorList>
            <consortium name="US DOE Joint Genome Institute (JGI-PGF)"/>
            <person name="Walter F."/>
            <person name="Albersmeier A."/>
            <person name="Kalinowski J."/>
            <person name="Ruckert C."/>
        </authorList>
    </citation>
    <scope>NUCLEOTIDE SEQUENCE</scope>
    <source>
        <strain evidence="3">JCM 3172</strain>
    </source>
</reference>
<dbReference type="EMBL" id="BMQQ01000004">
    <property type="protein sequence ID" value="GGT24726.1"/>
    <property type="molecule type" value="Genomic_DNA"/>
</dbReference>
<proteinExistence type="predicted"/>
<organism evidence="3 4">
    <name type="scientific">Streptomyces purpureus</name>
    <dbReference type="NCBI Taxonomy" id="1951"/>
    <lineage>
        <taxon>Bacteria</taxon>
        <taxon>Bacillati</taxon>
        <taxon>Actinomycetota</taxon>
        <taxon>Actinomycetes</taxon>
        <taxon>Kitasatosporales</taxon>
        <taxon>Streptomycetaceae</taxon>
        <taxon>Streptomyces</taxon>
    </lineage>
</organism>
<dbReference type="Proteomes" id="UP000619486">
    <property type="component" value="Unassembled WGS sequence"/>
</dbReference>
<dbReference type="GO" id="GO:0009236">
    <property type="term" value="P:cobalamin biosynthetic process"/>
    <property type="evidence" value="ECO:0007669"/>
    <property type="project" value="InterPro"/>
</dbReference>
<dbReference type="Gene3D" id="3.30.420.180">
    <property type="entry name" value="CobE/GbiG C-terminal domain"/>
    <property type="match status" value="1"/>
</dbReference>
<dbReference type="AlphaFoldDB" id="A0A918LMZ3"/>
<evidence type="ECO:0000256" key="1">
    <source>
        <dbReference type="SAM" id="MobiDB-lite"/>
    </source>
</evidence>
<name>A0A918LMZ3_9ACTN</name>
<dbReference type="Pfam" id="PF01890">
    <property type="entry name" value="CbiG_C"/>
    <property type="match status" value="1"/>
</dbReference>
<comment type="caution">
    <text evidence="3">The sequence shown here is derived from an EMBL/GenBank/DDBJ whole genome shotgun (WGS) entry which is preliminary data.</text>
</comment>